<dbReference type="InterPro" id="IPR026444">
    <property type="entry name" value="Secre_tail"/>
</dbReference>
<comment type="caution">
    <text evidence="2">The sequence shown here is derived from an EMBL/GenBank/DDBJ whole genome shotgun (WGS) entry which is preliminary data.</text>
</comment>
<evidence type="ECO:0000313" key="3">
    <source>
        <dbReference type="Proteomes" id="UP000576082"/>
    </source>
</evidence>
<gene>
    <name evidence="2" type="ORF">HHU12_12250</name>
</gene>
<evidence type="ECO:0000259" key="1">
    <source>
        <dbReference type="Pfam" id="PF18962"/>
    </source>
</evidence>
<feature type="domain" description="Secretion system C-terminal sorting" evidence="1">
    <location>
        <begin position="227"/>
        <end position="289"/>
    </location>
</feature>
<dbReference type="Pfam" id="PF18962">
    <property type="entry name" value="Por_Secre_tail"/>
    <property type="match status" value="1"/>
</dbReference>
<dbReference type="AlphaFoldDB" id="A0A7X9RU43"/>
<proteinExistence type="predicted"/>
<dbReference type="EMBL" id="JABANE010000028">
    <property type="protein sequence ID" value="NME68734.1"/>
    <property type="molecule type" value="Genomic_DNA"/>
</dbReference>
<evidence type="ECO:0000313" key="2">
    <source>
        <dbReference type="EMBL" id="NME68734.1"/>
    </source>
</evidence>
<accession>A0A7X9RU43</accession>
<organism evidence="2 3">
    <name type="scientific">Flammeovirga aprica JL-4</name>
    <dbReference type="NCBI Taxonomy" id="694437"/>
    <lineage>
        <taxon>Bacteria</taxon>
        <taxon>Pseudomonadati</taxon>
        <taxon>Bacteroidota</taxon>
        <taxon>Cytophagia</taxon>
        <taxon>Cytophagales</taxon>
        <taxon>Flammeovirgaceae</taxon>
        <taxon>Flammeovirga</taxon>
    </lineage>
</organism>
<dbReference type="Proteomes" id="UP000576082">
    <property type="component" value="Unassembled WGS sequence"/>
</dbReference>
<dbReference type="NCBIfam" id="TIGR04183">
    <property type="entry name" value="Por_Secre_tail"/>
    <property type="match status" value="1"/>
</dbReference>
<protein>
    <submittedName>
        <fullName evidence="2">T9SS type A sorting domain-containing protein</fullName>
    </submittedName>
</protein>
<dbReference type="RefSeq" id="WP_169657033.1">
    <property type="nucleotide sequence ID" value="NZ_JABANE010000028.1"/>
</dbReference>
<sequence length="295" mass="32637">MDTIKDKILLPFLVLFALNLKAQNIYQGGGGNGFGNVVITESAISLPLIYGGGQGIGSQSQVIDEGIASGMALIYGGGGSAGNELVVVNENTPLDLFSIYTGGAALGYSSSTLMLDEGFELPIELSYFRGIKVEQIVRLEWSTLTELNNDFFTVERSTDQRNWEALKEVKGAGNSYQSLNYHFDDEKPLNGIAYYRLKQTDFDGQYSYSSIVIITNNLENERELVAYPNPFTDQLTLLLDEKYHSKLRVFSIDGKEISYDVTSSLSDQMTLKLVHGPKGIYILKSMEKSVIMVRK</sequence>
<reference evidence="2 3" key="1">
    <citation type="submission" date="2020-04" db="EMBL/GenBank/DDBJ databases">
        <title>Flammeovirga sp. SR4, a novel species isolated from seawater.</title>
        <authorList>
            <person name="Wang X."/>
        </authorList>
    </citation>
    <scope>NUCLEOTIDE SEQUENCE [LARGE SCALE GENOMIC DNA]</scope>
    <source>
        <strain evidence="2 3">ATCC 23126</strain>
    </source>
</reference>
<keyword evidence="3" id="KW-1185">Reference proteome</keyword>
<name>A0A7X9RU43_9BACT</name>